<dbReference type="Pfam" id="PF07714">
    <property type="entry name" value="PK_Tyr_Ser-Thr"/>
    <property type="match status" value="1"/>
</dbReference>
<dbReference type="eggNOG" id="KOG1026">
    <property type="taxonomic scope" value="Eukaryota"/>
</dbReference>
<dbReference type="SMART" id="SM00219">
    <property type="entry name" value="TyrKc"/>
    <property type="match status" value="1"/>
</dbReference>
<dbReference type="GO" id="GO:0004714">
    <property type="term" value="F:transmembrane receptor protein tyrosine kinase activity"/>
    <property type="evidence" value="ECO:0007669"/>
    <property type="project" value="UniProtKB-EC"/>
</dbReference>
<keyword evidence="6 10" id="KW-0067">ATP-binding</keyword>
<dbReference type="GO" id="GO:0043235">
    <property type="term" value="C:receptor complex"/>
    <property type="evidence" value="ECO:0007669"/>
    <property type="project" value="TreeGrafter"/>
</dbReference>
<keyword evidence="11" id="KW-0812">Transmembrane</keyword>
<dbReference type="STRING" id="126957.T1IN36"/>
<dbReference type="Proteomes" id="UP000014500">
    <property type="component" value="Unassembled WGS sequence"/>
</dbReference>
<keyword evidence="3" id="KW-0808">Transferase</keyword>
<dbReference type="HOGENOM" id="CLU_000288_7_32_1"/>
<dbReference type="PROSITE" id="PS50011">
    <property type="entry name" value="PROTEIN_KINASE_DOM"/>
    <property type="match status" value="1"/>
</dbReference>
<organism evidence="13 14">
    <name type="scientific">Strigamia maritima</name>
    <name type="common">European centipede</name>
    <name type="synonym">Geophilus maritimus</name>
    <dbReference type="NCBI Taxonomy" id="126957"/>
    <lineage>
        <taxon>Eukaryota</taxon>
        <taxon>Metazoa</taxon>
        <taxon>Ecdysozoa</taxon>
        <taxon>Arthropoda</taxon>
        <taxon>Myriapoda</taxon>
        <taxon>Chilopoda</taxon>
        <taxon>Pleurostigmophora</taxon>
        <taxon>Geophilomorpha</taxon>
        <taxon>Linotaeniidae</taxon>
        <taxon>Strigamia</taxon>
    </lineage>
</organism>
<dbReference type="GO" id="GO:0005524">
    <property type="term" value="F:ATP binding"/>
    <property type="evidence" value="ECO:0007669"/>
    <property type="project" value="UniProtKB-UniRule"/>
</dbReference>
<dbReference type="GO" id="GO:0012505">
    <property type="term" value="C:endomembrane system"/>
    <property type="evidence" value="ECO:0007669"/>
    <property type="project" value="UniProtKB-SubCell"/>
</dbReference>
<keyword evidence="4 10" id="KW-0547">Nucleotide-binding</keyword>
<dbReference type="InterPro" id="IPR011009">
    <property type="entry name" value="Kinase-like_dom_sf"/>
</dbReference>
<dbReference type="GO" id="GO:1990090">
    <property type="term" value="P:cellular response to nerve growth factor stimulus"/>
    <property type="evidence" value="ECO:0007669"/>
    <property type="project" value="TreeGrafter"/>
</dbReference>
<accession>T1IN36</accession>
<dbReference type="PROSITE" id="PS00109">
    <property type="entry name" value="PROTEIN_KINASE_TYR"/>
    <property type="match status" value="1"/>
</dbReference>
<dbReference type="InterPro" id="IPR001245">
    <property type="entry name" value="Ser-Thr/Tyr_kinase_cat_dom"/>
</dbReference>
<keyword evidence="8" id="KW-0829">Tyrosine-protein kinase</keyword>
<dbReference type="InterPro" id="IPR050122">
    <property type="entry name" value="RTK"/>
</dbReference>
<dbReference type="GO" id="GO:0050793">
    <property type="term" value="P:regulation of developmental process"/>
    <property type="evidence" value="ECO:0007669"/>
    <property type="project" value="UniProtKB-ARBA"/>
</dbReference>
<evidence type="ECO:0000256" key="4">
    <source>
        <dbReference type="ARBA" id="ARBA00022741"/>
    </source>
</evidence>
<name>T1IN36_STRMM</name>
<evidence type="ECO:0000313" key="14">
    <source>
        <dbReference type="Proteomes" id="UP000014500"/>
    </source>
</evidence>
<evidence type="ECO:0000256" key="7">
    <source>
        <dbReference type="ARBA" id="ARBA00023136"/>
    </source>
</evidence>
<dbReference type="SUPFAM" id="SSF56112">
    <property type="entry name" value="Protein kinase-like (PK-like)"/>
    <property type="match status" value="1"/>
</dbReference>
<dbReference type="InterPro" id="IPR017441">
    <property type="entry name" value="Protein_kinase_ATP_BS"/>
</dbReference>
<evidence type="ECO:0000256" key="8">
    <source>
        <dbReference type="ARBA" id="ARBA00023137"/>
    </source>
</evidence>
<feature type="binding site" evidence="10">
    <location>
        <position position="199"/>
    </location>
    <ligand>
        <name>ATP</name>
        <dbReference type="ChEBI" id="CHEBI:30616"/>
    </ligand>
</feature>
<dbReference type="GO" id="GO:0005030">
    <property type="term" value="F:neurotrophin receptor activity"/>
    <property type="evidence" value="ECO:0007669"/>
    <property type="project" value="TreeGrafter"/>
</dbReference>
<reference evidence="13" key="2">
    <citation type="submission" date="2015-02" db="UniProtKB">
        <authorList>
            <consortium name="EnsemblMetazoa"/>
        </authorList>
    </citation>
    <scope>IDENTIFICATION</scope>
</reference>
<feature type="transmembrane region" description="Helical" evidence="11">
    <location>
        <begin position="86"/>
        <end position="108"/>
    </location>
</feature>
<sequence length="430" mass="48415">ERFCPVNCGENGSCYPHGTSYWCACANGTILNPKDFVNPHEICSGHEAVKSNPENLGVIYSSEFAKAFKPNSDTSNPTIDTPLNSLTWILIAVTIATVLSFTLGFLFWRCRSKWRGCLTGRTRLGPPAKKTNNTLNPRYASNPNYYSSSHDGNLINILRNLEIARDKISFIHELGEGCFGKVYKGELKHGEASLTVAVKVLKENASAEAEADFQREVEITSGFYHENILPLLGVVMKDTGPMPWMVFEYMKYGDLTDVLRKNSPHLPAGAQSLCKLDCDSLLWIATQVAAGMLYLSQHHFVHRDLATRNCLVGNNLVVKISDFGMSRDIYTCDYYKIGGSRLLPVRWMAPESIMYGRFTLESDVWSYGVLLWEVFTYAKQPYYGHSNEEPFIVHITSNLIHYDLLEMKAKKTLCKVKAMTSYSSYRDVPN</sequence>
<evidence type="ECO:0000256" key="10">
    <source>
        <dbReference type="PROSITE-ProRule" id="PRU10141"/>
    </source>
</evidence>
<dbReference type="PRINTS" id="PR00109">
    <property type="entry name" value="TYRKINASE"/>
</dbReference>
<dbReference type="Gene3D" id="3.30.200.20">
    <property type="entry name" value="Phosphorylase Kinase, domain 1"/>
    <property type="match status" value="1"/>
</dbReference>
<dbReference type="PhylomeDB" id="T1IN36"/>
<dbReference type="InterPro" id="IPR020635">
    <property type="entry name" value="Tyr_kinase_cat_dom"/>
</dbReference>
<evidence type="ECO:0000256" key="9">
    <source>
        <dbReference type="ARBA" id="ARBA00051243"/>
    </source>
</evidence>
<keyword evidence="5" id="KW-0418">Kinase</keyword>
<dbReference type="Gene3D" id="1.10.510.10">
    <property type="entry name" value="Transferase(Phosphotransferase) domain 1"/>
    <property type="match status" value="1"/>
</dbReference>
<dbReference type="PROSITE" id="PS00107">
    <property type="entry name" value="PROTEIN_KINASE_ATP"/>
    <property type="match status" value="1"/>
</dbReference>
<protein>
    <recommendedName>
        <fullName evidence="12">Protein kinase domain-containing protein</fullName>
    </recommendedName>
</protein>
<dbReference type="GO" id="GO:0043121">
    <property type="term" value="F:neurotrophin binding"/>
    <property type="evidence" value="ECO:0007669"/>
    <property type="project" value="TreeGrafter"/>
</dbReference>
<feature type="domain" description="Protein kinase" evidence="12">
    <location>
        <begin position="168"/>
        <end position="430"/>
    </location>
</feature>
<dbReference type="GO" id="GO:0030424">
    <property type="term" value="C:axon"/>
    <property type="evidence" value="ECO:0007669"/>
    <property type="project" value="TreeGrafter"/>
</dbReference>
<evidence type="ECO:0000259" key="12">
    <source>
        <dbReference type="PROSITE" id="PS50011"/>
    </source>
</evidence>
<evidence type="ECO:0000256" key="11">
    <source>
        <dbReference type="SAM" id="Phobius"/>
    </source>
</evidence>
<dbReference type="GO" id="GO:0048468">
    <property type="term" value="P:cell development"/>
    <property type="evidence" value="ECO:0007669"/>
    <property type="project" value="UniProtKB-ARBA"/>
</dbReference>
<dbReference type="GO" id="GO:0007169">
    <property type="term" value="P:cell surface receptor protein tyrosine kinase signaling pathway"/>
    <property type="evidence" value="ECO:0007669"/>
    <property type="project" value="TreeGrafter"/>
</dbReference>
<evidence type="ECO:0000256" key="6">
    <source>
        <dbReference type="ARBA" id="ARBA00022840"/>
    </source>
</evidence>
<dbReference type="InterPro" id="IPR008266">
    <property type="entry name" value="Tyr_kinase_AS"/>
</dbReference>
<keyword evidence="11" id="KW-1133">Transmembrane helix</keyword>
<dbReference type="GO" id="GO:0030182">
    <property type="term" value="P:neuron differentiation"/>
    <property type="evidence" value="ECO:0007669"/>
    <property type="project" value="UniProtKB-ARBA"/>
</dbReference>
<dbReference type="EnsemblMetazoa" id="SMAR002406-RA">
    <property type="protein sequence ID" value="SMAR002406-PA"/>
    <property type="gene ID" value="SMAR002406"/>
</dbReference>
<dbReference type="AlphaFoldDB" id="T1IN36"/>
<comment type="catalytic activity">
    <reaction evidence="9">
        <text>L-tyrosyl-[protein] + ATP = O-phospho-L-tyrosyl-[protein] + ADP + H(+)</text>
        <dbReference type="Rhea" id="RHEA:10596"/>
        <dbReference type="Rhea" id="RHEA-COMP:10136"/>
        <dbReference type="Rhea" id="RHEA-COMP:20101"/>
        <dbReference type="ChEBI" id="CHEBI:15378"/>
        <dbReference type="ChEBI" id="CHEBI:30616"/>
        <dbReference type="ChEBI" id="CHEBI:46858"/>
        <dbReference type="ChEBI" id="CHEBI:61978"/>
        <dbReference type="ChEBI" id="CHEBI:456216"/>
        <dbReference type="EC" id="2.7.10.1"/>
    </reaction>
</comment>
<evidence type="ECO:0000256" key="2">
    <source>
        <dbReference type="ARBA" id="ARBA00004308"/>
    </source>
</evidence>
<evidence type="ECO:0000256" key="3">
    <source>
        <dbReference type="ARBA" id="ARBA00022679"/>
    </source>
</evidence>
<dbReference type="GO" id="GO:0005886">
    <property type="term" value="C:plasma membrane"/>
    <property type="evidence" value="ECO:0007669"/>
    <property type="project" value="TreeGrafter"/>
</dbReference>
<dbReference type="GO" id="GO:0010976">
    <property type="term" value="P:positive regulation of neuron projection development"/>
    <property type="evidence" value="ECO:0007669"/>
    <property type="project" value="TreeGrafter"/>
</dbReference>
<evidence type="ECO:0000256" key="5">
    <source>
        <dbReference type="ARBA" id="ARBA00022777"/>
    </source>
</evidence>
<dbReference type="GO" id="GO:0051897">
    <property type="term" value="P:positive regulation of phosphatidylinositol 3-kinase/protein kinase B signal transduction"/>
    <property type="evidence" value="ECO:0007669"/>
    <property type="project" value="TreeGrafter"/>
</dbReference>
<dbReference type="PANTHER" id="PTHR24416:SF619">
    <property type="entry name" value="TYROSINE-PROTEIN KINASE TRANSMEMBRANE RECEPTOR ROR-LIKE PROTEIN"/>
    <property type="match status" value="1"/>
</dbReference>
<keyword evidence="14" id="KW-1185">Reference proteome</keyword>
<evidence type="ECO:0000313" key="13">
    <source>
        <dbReference type="EnsemblMetazoa" id="SMAR002406-PA"/>
    </source>
</evidence>
<dbReference type="PANTHER" id="PTHR24416">
    <property type="entry name" value="TYROSINE-PROTEIN KINASE RECEPTOR"/>
    <property type="match status" value="1"/>
</dbReference>
<keyword evidence="7 11" id="KW-0472">Membrane</keyword>
<dbReference type="InterPro" id="IPR000719">
    <property type="entry name" value="Prot_kinase_dom"/>
</dbReference>
<dbReference type="FunFam" id="1.10.510.10:FF:001512">
    <property type="entry name" value="Receptor tyrosine-protein kinase erbB-2"/>
    <property type="match status" value="1"/>
</dbReference>
<proteinExistence type="predicted"/>
<comment type="subcellular location">
    <subcellularLocation>
        <location evidence="2">Endomembrane system</location>
    </subcellularLocation>
    <subcellularLocation>
        <location evidence="1">Membrane</location>
        <topology evidence="1">Single-pass membrane protein</topology>
    </subcellularLocation>
</comment>
<reference evidence="14" key="1">
    <citation type="submission" date="2011-05" db="EMBL/GenBank/DDBJ databases">
        <authorList>
            <person name="Richards S.R."/>
            <person name="Qu J."/>
            <person name="Jiang H."/>
            <person name="Jhangiani S.N."/>
            <person name="Agravi P."/>
            <person name="Goodspeed R."/>
            <person name="Gross S."/>
            <person name="Mandapat C."/>
            <person name="Jackson L."/>
            <person name="Mathew T."/>
            <person name="Pu L."/>
            <person name="Thornton R."/>
            <person name="Saada N."/>
            <person name="Wilczek-Boney K.B."/>
            <person name="Lee S."/>
            <person name="Kovar C."/>
            <person name="Wu Y."/>
            <person name="Scherer S.E."/>
            <person name="Worley K.C."/>
            <person name="Muzny D.M."/>
            <person name="Gibbs R."/>
        </authorList>
    </citation>
    <scope>NUCLEOTIDE SEQUENCE</scope>
    <source>
        <strain evidence="14">Brora</strain>
    </source>
</reference>
<evidence type="ECO:0000256" key="1">
    <source>
        <dbReference type="ARBA" id="ARBA00004167"/>
    </source>
</evidence>
<dbReference type="EMBL" id="JH431140">
    <property type="status" value="NOT_ANNOTATED_CDS"/>
    <property type="molecule type" value="Genomic_DNA"/>
</dbReference>